<feature type="region of interest" description="Disordered" evidence="1">
    <location>
        <begin position="360"/>
        <end position="393"/>
    </location>
</feature>
<reference evidence="6 7" key="1">
    <citation type="journal article" date="2017" name="PLoS Biol.">
        <title>The sea cucumber genome provides insights into morphological evolution and visceral regeneration.</title>
        <authorList>
            <person name="Zhang X."/>
            <person name="Sun L."/>
            <person name="Yuan J."/>
            <person name="Sun Y."/>
            <person name="Gao Y."/>
            <person name="Zhang L."/>
            <person name="Li S."/>
            <person name="Dai H."/>
            <person name="Hamel J.F."/>
            <person name="Liu C."/>
            <person name="Yu Y."/>
            <person name="Liu S."/>
            <person name="Lin W."/>
            <person name="Guo K."/>
            <person name="Jin S."/>
            <person name="Xu P."/>
            <person name="Storey K.B."/>
            <person name="Huan P."/>
            <person name="Zhang T."/>
            <person name="Zhou Y."/>
            <person name="Zhang J."/>
            <person name="Lin C."/>
            <person name="Li X."/>
            <person name="Xing L."/>
            <person name="Huo D."/>
            <person name="Sun M."/>
            <person name="Wang L."/>
            <person name="Mercier A."/>
            <person name="Li F."/>
            <person name="Yang H."/>
            <person name="Xiang J."/>
        </authorList>
    </citation>
    <scope>NUCLEOTIDE SEQUENCE [LARGE SCALE GENOMIC DNA]</scope>
    <source>
        <strain evidence="6">Shaxun</strain>
        <tissue evidence="6">Muscle</tissue>
    </source>
</reference>
<dbReference type="AlphaFoldDB" id="A0A2G8KIJ5"/>
<name>A0A2G8KIJ5_STIJA</name>
<keyword evidence="7" id="KW-1185">Reference proteome</keyword>
<feature type="compositionally biased region" description="Basic and acidic residues" evidence="1">
    <location>
        <begin position="1"/>
        <end position="16"/>
    </location>
</feature>
<evidence type="ECO:0000259" key="3">
    <source>
        <dbReference type="Pfam" id="PF22984"/>
    </source>
</evidence>
<dbReference type="GO" id="GO:0070847">
    <property type="term" value="C:core mediator complex"/>
    <property type="evidence" value="ECO:0007669"/>
    <property type="project" value="TreeGrafter"/>
</dbReference>
<feature type="compositionally biased region" description="Low complexity" evidence="1">
    <location>
        <begin position="490"/>
        <end position="500"/>
    </location>
</feature>
<dbReference type="GO" id="GO:0006357">
    <property type="term" value="P:regulation of transcription by RNA polymerase II"/>
    <property type="evidence" value="ECO:0007669"/>
    <property type="project" value="InterPro"/>
</dbReference>
<evidence type="ECO:0000259" key="2">
    <source>
        <dbReference type="Pfam" id="PF22983"/>
    </source>
</evidence>
<dbReference type="EMBL" id="MRZV01000555">
    <property type="protein sequence ID" value="PIK47831.1"/>
    <property type="molecule type" value="Genomic_DNA"/>
</dbReference>
<feature type="region of interest" description="Disordered" evidence="1">
    <location>
        <begin position="476"/>
        <end position="500"/>
    </location>
</feature>
<dbReference type="STRING" id="307972.A0A2G8KIJ5"/>
<dbReference type="PANTHER" id="PTHR12809:SF2">
    <property type="entry name" value="MEDIATOR OF RNA POLYMERASE II TRANSCRIPTION SUBUNIT 14"/>
    <property type="match status" value="1"/>
</dbReference>
<dbReference type="Proteomes" id="UP000230750">
    <property type="component" value="Unassembled WGS sequence"/>
</dbReference>
<dbReference type="PANTHER" id="PTHR12809">
    <property type="entry name" value="MEDIATOR COMPLEX SUBUNIT"/>
    <property type="match status" value="1"/>
</dbReference>
<evidence type="ECO:0000313" key="6">
    <source>
        <dbReference type="EMBL" id="PIK47831.1"/>
    </source>
</evidence>
<dbReference type="InterPro" id="IPR055114">
    <property type="entry name" value="Med14_RM6"/>
</dbReference>
<feature type="domain" description="Mediator of RNA polymerase II transcription subunit 14 RM8" evidence="2">
    <location>
        <begin position="582"/>
        <end position="659"/>
    </location>
</feature>
<evidence type="ECO:0000259" key="4">
    <source>
        <dbReference type="Pfam" id="PF25067"/>
    </source>
</evidence>
<dbReference type="GO" id="GO:0016592">
    <property type="term" value="C:mediator complex"/>
    <property type="evidence" value="ECO:0007669"/>
    <property type="project" value="InterPro"/>
</dbReference>
<gene>
    <name evidence="6" type="ORF">BSL78_15305</name>
</gene>
<dbReference type="OrthoDB" id="205099at2759"/>
<dbReference type="Pfam" id="PF25069">
    <property type="entry name" value="Med14_C"/>
    <property type="match status" value="1"/>
</dbReference>
<dbReference type="GO" id="GO:0003712">
    <property type="term" value="F:transcription coregulator activity"/>
    <property type="evidence" value="ECO:0007669"/>
    <property type="project" value="InterPro"/>
</dbReference>
<sequence>MAESHGKRSLQDADYQHKRRRSTPSVRCEKDLAHIIALCDGRIPFIKLTEELRKKGIPHQGIQTDSNCTGLVLKLIRVPNCQSVSKETNDALAAALLSCSFRLMQRKSQGLWKVELIFCKCPVVSSVPKEQGPLQHVYLHYEMNPAHSVLDQFFQDWESIANLYELVLGLPCALPYLTLAPTSRSSWLQEHSLPYSIMVDIVTVKWDFKNKEFKLMFGVIGPKTATNCHSLLRHCMQQELNVHKALPVLLKVLCYTQSPLQAICKLPIMSIVKSSTNGMLSPAFSFVLLPQSSSHFRLMYGTAYYLEIHCKGKNAITIKDGAYSHFNIRTNIDGYISIPGLKAFLDLHVDDTASNRRHAIAEEDNPASPMDTLPPQTDPFMAGPPQQHPAAASPMFNQKMGTQGATGGLLTLAVTQPPLLLPILQFSLKLLISTDESCTLSNKIDFHHFKQYSMSPGASAYPLASPPNIIPSPSGVMRGGAPSPALATGSPHHVPSPSSSFIHTPPPNIQLSSPGQFISPPRIPRHSRTFPFRSAAATLPTLLSHDALHKLCTPSMIQGLSTNMCSPMERFLGAALMKKQIQKHLQNQDASLTNQLQVPATTEMGSIQFYSESLHYKISMHPATMQYLQLSVRAVEDKEQYWTQDELRILEKYFETKVACPPFKNHDLVPSAPDGIHDDLEGLYQDSAPGAPARPEYEMAARMIKLTCINPAPPPGQEPLFETVGIVYDKNANLTSAVNLVKPRPPNFTTIENHLKNWNEYNMNKQDCSLFPAIRSLMTNLQLKI</sequence>
<dbReference type="InterPro" id="IPR055107">
    <property type="entry name" value="Med14_RM8"/>
</dbReference>
<dbReference type="InterPro" id="IPR056877">
    <property type="entry name" value="Med14_C"/>
</dbReference>
<organism evidence="6 7">
    <name type="scientific">Stichopus japonicus</name>
    <name type="common">Sea cucumber</name>
    <dbReference type="NCBI Taxonomy" id="307972"/>
    <lineage>
        <taxon>Eukaryota</taxon>
        <taxon>Metazoa</taxon>
        <taxon>Echinodermata</taxon>
        <taxon>Eleutherozoa</taxon>
        <taxon>Echinozoa</taxon>
        <taxon>Holothuroidea</taxon>
        <taxon>Aspidochirotacea</taxon>
        <taxon>Aspidochirotida</taxon>
        <taxon>Stichopodidae</taxon>
        <taxon>Apostichopus</taxon>
    </lineage>
</organism>
<comment type="caution">
    <text evidence="6">The sequence shown here is derived from an EMBL/GenBank/DDBJ whole genome shotgun (WGS) entry which is preliminary data.</text>
</comment>
<feature type="domain" description="Mediator of RNA polymerase II transcription subunit 14 C-terminal" evidence="5">
    <location>
        <begin position="703"/>
        <end position="783"/>
    </location>
</feature>
<dbReference type="InterPro" id="IPR013947">
    <property type="entry name" value="Mediator_Med14"/>
</dbReference>
<feature type="domain" description="Mediator of RNA polymerase II transcription subunit 14 RM6" evidence="3">
    <location>
        <begin position="200"/>
        <end position="243"/>
    </location>
</feature>
<evidence type="ECO:0000256" key="1">
    <source>
        <dbReference type="SAM" id="MobiDB-lite"/>
    </source>
</evidence>
<evidence type="ECO:0000313" key="7">
    <source>
        <dbReference type="Proteomes" id="UP000230750"/>
    </source>
</evidence>
<protein>
    <submittedName>
        <fullName evidence="6">Putative mediator of RNA polymerase II transcription subunit 14</fullName>
    </submittedName>
</protein>
<accession>A0A2G8KIJ5</accession>
<dbReference type="InterPro" id="IPR056878">
    <property type="entry name" value="RM5_Med14"/>
</dbReference>
<dbReference type="Pfam" id="PF22984">
    <property type="entry name" value="RM6_Med14"/>
    <property type="match status" value="1"/>
</dbReference>
<dbReference type="Pfam" id="PF22983">
    <property type="entry name" value="RM8_Med14"/>
    <property type="match status" value="1"/>
</dbReference>
<proteinExistence type="predicted"/>
<dbReference type="Pfam" id="PF25067">
    <property type="entry name" value="RM5_Med14"/>
    <property type="match status" value="1"/>
</dbReference>
<feature type="region of interest" description="Disordered" evidence="1">
    <location>
        <begin position="1"/>
        <end position="22"/>
    </location>
</feature>
<feature type="domain" description="Mediator of RNA polymerase II transcription subunit 14 RM5" evidence="4">
    <location>
        <begin position="57"/>
        <end position="145"/>
    </location>
</feature>
<evidence type="ECO:0000259" key="5">
    <source>
        <dbReference type="Pfam" id="PF25069"/>
    </source>
</evidence>